<dbReference type="OrthoDB" id="5810035at2759"/>
<gene>
    <name evidence="1" type="ORF">ASIM_LOCUS3870</name>
</gene>
<evidence type="ECO:0000313" key="1">
    <source>
        <dbReference type="EMBL" id="VDK22530.1"/>
    </source>
</evidence>
<evidence type="ECO:0000313" key="3">
    <source>
        <dbReference type="WBParaSite" id="ASIM_0000404801-mRNA-1"/>
    </source>
</evidence>
<dbReference type="AlphaFoldDB" id="A0A0M3J8Y9"/>
<reference evidence="1 2" key="2">
    <citation type="submission" date="2018-11" db="EMBL/GenBank/DDBJ databases">
        <authorList>
            <consortium name="Pathogen Informatics"/>
        </authorList>
    </citation>
    <scope>NUCLEOTIDE SEQUENCE [LARGE SCALE GENOMIC DNA]</scope>
</reference>
<keyword evidence="2" id="KW-1185">Reference proteome</keyword>
<reference evidence="3" key="1">
    <citation type="submission" date="2017-02" db="UniProtKB">
        <authorList>
            <consortium name="WormBaseParasite"/>
        </authorList>
    </citation>
    <scope>IDENTIFICATION</scope>
</reference>
<accession>A0A0M3J8Y9</accession>
<evidence type="ECO:0000313" key="2">
    <source>
        <dbReference type="Proteomes" id="UP000267096"/>
    </source>
</evidence>
<name>A0A0M3J8Y9_ANISI</name>
<dbReference type="WBParaSite" id="ASIM_0000404801-mRNA-1">
    <property type="protein sequence ID" value="ASIM_0000404801-mRNA-1"/>
    <property type="gene ID" value="ASIM_0000404801"/>
</dbReference>
<dbReference type="Proteomes" id="UP000267096">
    <property type="component" value="Unassembled WGS sequence"/>
</dbReference>
<dbReference type="EMBL" id="UYRR01006334">
    <property type="protein sequence ID" value="VDK22530.1"/>
    <property type="molecule type" value="Genomic_DNA"/>
</dbReference>
<protein>
    <submittedName>
        <fullName evidence="3">Eukaryotic translation initiation factor 2A</fullName>
    </submittedName>
</protein>
<sequence>MDVVPGSGFVGDTGNVSMCTPLKIYPLGGERVQELSYPPITYHYSVGTNARHVYVIGALTENNHSQLYVWDLHRGCAK</sequence>
<organism evidence="3">
    <name type="scientific">Anisakis simplex</name>
    <name type="common">Herring worm</name>
    <dbReference type="NCBI Taxonomy" id="6269"/>
    <lineage>
        <taxon>Eukaryota</taxon>
        <taxon>Metazoa</taxon>
        <taxon>Ecdysozoa</taxon>
        <taxon>Nematoda</taxon>
        <taxon>Chromadorea</taxon>
        <taxon>Rhabditida</taxon>
        <taxon>Spirurina</taxon>
        <taxon>Ascaridomorpha</taxon>
        <taxon>Ascaridoidea</taxon>
        <taxon>Anisakidae</taxon>
        <taxon>Anisakis</taxon>
        <taxon>Anisakis simplex complex</taxon>
    </lineage>
</organism>
<proteinExistence type="predicted"/>